<dbReference type="Gene3D" id="3.20.20.100">
    <property type="entry name" value="NADP-dependent oxidoreductase domain"/>
    <property type="match status" value="1"/>
</dbReference>
<evidence type="ECO:0000259" key="2">
    <source>
        <dbReference type="Pfam" id="PF00248"/>
    </source>
</evidence>
<dbReference type="Pfam" id="PF00248">
    <property type="entry name" value="Aldo_ket_red"/>
    <property type="match status" value="1"/>
</dbReference>
<dbReference type="InterPro" id="IPR020471">
    <property type="entry name" value="AKR"/>
</dbReference>
<feature type="non-terminal residue" evidence="3">
    <location>
        <position position="1"/>
    </location>
</feature>
<dbReference type="SUPFAM" id="SSF51430">
    <property type="entry name" value="NAD(P)-linked oxidoreductase"/>
    <property type="match status" value="1"/>
</dbReference>
<keyword evidence="4" id="KW-1185">Reference proteome</keyword>
<dbReference type="InterPro" id="IPR036812">
    <property type="entry name" value="NAD(P)_OxRdtase_dom_sf"/>
</dbReference>
<dbReference type="EMBL" id="JAEVFJ010000011">
    <property type="protein sequence ID" value="KAH8101936.1"/>
    <property type="molecule type" value="Genomic_DNA"/>
</dbReference>
<evidence type="ECO:0000313" key="4">
    <source>
        <dbReference type="Proteomes" id="UP000813824"/>
    </source>
</evidence>
<keyword evidence="1" id="KW-0560">Oxidoreductase</keyword>
<reference evidence="3" key="1">
    <citation type="journal article" date="2021" name="New Phytol.">
        <title>Evolutionary innovations through gain and loss of genes in the ectomycorrhizal Boletales.</title>
        <authorList>
            <person name="Wu G."/>
            <person name="Miyauchi S."/>
            <person name="Morin E."/>
            <person name="Kuo A."/>
            <person name="Drula E."/>
            <person name="Varga T."/>
            <person name="Kohler A."/>
            <person name="Feng B."/>
            <person name="Cao Y."/>
            <person name="Lipzen A."/>
            <person name="Daum C."/>
            <person name="Hundley H."/>
            <person name="Pangilinan J."/>
            <person name="Johnson J."/>
            <person name="Barry K."/>
            <person name="LaButti K."/>
            <person name="Ng V."/>
            <person name="Ahrendt S."/>
            <person name="Min B."/>
            <person name="Choi I.G."/>
            <person name="Park H."/>
            <person name="Plett J.M."/>
            <person name="Magnuson J."/>
            <person name="Spatafora J.W."/>
            <person name="Nagy L.G."/>
            <person name="Henrissat B."/>
            <person name="Grigoriev I.V."/>
            <person name="Yang Z.L."/>
            <person name="Xu J."/>
            <person name="Martin F.M."/>
        </authorList>
    </citation>
    <scope>NUCLEOTIDE SEQUENCE</scope>
    <source>
        <strain evidence="3">KKN 215</strain>
    </source>
</reference>
<comment type="caution">
    <text evidence="3">The sequence shown here is derived from an EMBL/GenBank/DDBJ whole genome shotgun (WGS) entry which is preliminary data.</text>
</comment>
<accession>A0A8K0URR3</accession>
<dbReference type="AlphaFoldDB" id="A0A8K0URR3"/>
<gene>
    <name evidence="3" type="ORF">BXZ70DRAFT_1018332</name>
</gene>
<proteinExistence type="predicted"/>
<name>A0A8K0URR3_9AGAR</name>
<dbReference type="Proteomes" id="UP000813824">
    <property type="component" value="Unassembled WGS sequence"/>
</dbReference>
<dbReference type="PANTHER" id="PTHR43625">
    <property type="entry name" value="AFLATOXIN B1 ALDEHYDE REDUCTASE"/>
    <property type="match status" value="1"/>
</dbReference>
<dbReference type="InterPro" id="IPR050791">
    <property type="entry name" value="Aldo-Keto_reductase"/>
</dbReference>
<protein>
    <submittedName>
        <fullName evidence="3">Aldo/keto reductase</fullName>
    </submittedName>
</protein>
<dbReference type="OrthoDB" id="37537at2759"/>
<evidence type="ECO:0000313" key="3">
    <source>
        <dbReference type="EMBL" id="KAH8101936.1"/>
    </source>
</evidence>
<evidence type="ECO:0000256" key="1">
    <source>
        <dbReference type="ARBA" id="ARBA00023002"/>
    </source>
</evidence>
<organism evidence="3 4">
    <name type="scientific">Cristinia sonorae</name>
    <dbReference type="NCBI Taxonomy" id="1940300"/>
    <lineage>
        <taxon>Eukaryota</taxon>
        <taxon>Fungi</taxon>
        <taxon>Dikarya</taxon>
        <taxon>Basidiomycota</taxon>
        <taxon>Agaricomycotina</taxon>
        <taxon>Agaricomycetes</taxon>
        <taxon>Agaricomycetidae</taxon>
        <taxon>Agaricales</taxon>
        <taxon>Pleurotineae</taxon>
        <taxon>Stephanosporaceae</taxon>
        <taxon>Cristinia</taxon>
    </lineage>
</organism>
<dbReference type="GO" id="GO:0016491">
    <property type="term" value="F:oxidoreductase activity"/>
    <property type="evidence" value="ECO:0007669"/>
    <property type="project" value="UniProtKB-KW"/>
</dbReference>
<dbReference type="PANTHER" id="PTHR43625:SF40">
    <property type="entry name" value="ALDO-KETO REDUCTASE YAKC [NADP(+)]"/>
    <property type="match status" value="1"/>
</dbReference>
<dbReference type="GO" id="GO:0005737">
    <property type="term" value="C:cytoplasm"/>
    <property type="evidence" value="ECO:0007669"/>
    <property type="project" value="TreeGrafter"/>
</dbReference>
<dbReference type="PRINTS" id="PR00069">
    <property type="entry name" value="ALDKETRDTASE"/>
</dbReference>
<dbReference type="InterPro" id="IPR023210">
    <property type="entry name" value="NADP_OxRdtase_dom"/>
</dbReference>
<sequence>YGTMGLSAAYGTVRPDEERLTFLDHLYESGCTFWDTSDRYGDSEDLLGKWFKRSGKRNEIFLASKFGYVYHIPGKVVHGGPEYVPQALDKSLKRLGTEYIDLYYIHRVDQQTPIEHTMQALKKLVEAGKIKHIGISECSEDTLRRAHAVHPIAAAQLEYSPITLDIEDSNLNLLNACRELGIAIVAYSPLGRGVLTGQYRSPEEFEESDVRKIIPRYSHEKWPNVLQLADGLKAIGERHNATAGQVALAWVLAQGEDVIPNPGTRSLKYLRENLGALNINLSDEEINEVRTIAERAGASKMARYPYAVVGLTYASTPPLD</sequence>
<feature type="domain" description="NADP-dependent oxidoreductase" evidence="2">
    <location>
        <begin position="1"/>
        <end position="293"/>
    </location>
</feature>
<feature type="non-terminal residue" evidence="3">
    <location>
        <position position="320"/>
    </location>
</feature>